<name>A0A9D3AXQ9_9FIRM</name>
<dbReference type="Proteomes" id="UP000798488">
    <property type="component" value="Unassembled WGS sequence"/>
</dbReference>
<organism evidence="1 2">
    <name type="scientific">Sporotomaculum syntrophicum</name>
    <dbReference type="NCBI Taxonomy" id="182264"/>
    <lineage>
        <taxon>Bacteria</taxon>
        <taxon>Bacillati</taxon>
        <taxon>Bacillota</taxon>
        <taxon>Clostridia</taxon>
        <taxon>Eubacteriales</taxon>
        <taxon>Desulfallaceae</taxon>
        <taxon>Sporotomaculum</taxon>
    </lineage>
</organism>
<protein>
    <submittedName>
        <fullName evidence="1">Uncharacterized protein</fullName>
    </submittedName>
</protein>
<keyword evidence="2" id="KW-1185">Reference proteome</keyword>
<proteinExistence type="predicted"/>
<sequence>MLLGVVSGLAGNLVKTLIDEVSRKNKISQRTFRETAAGVWVNKRSEATNYKGQLLGGLLDFGLASLGGIGTVQLFSKTGRDCVLTKGILSGITVGSTVTAFMSALPQNKVKPKDAASNLSYMLAHAVYGVVTAALVTKLGDPSLFDSKPVNNYLSPTEPTTEEMFINRRQAQ</sequence>
<evidence type="ECO:0000313" key="2">
    <source>
        <dbReference type="Proteomes" id="UP000798488"/>
    </source>
</evidence>
<dbReference type="EMBL" id="LSRS01000008">
    <property type="protein sequence ID" value="KAF1083908.1"/>
    <property type="molecule type" value="Genomic_DNA"/>
</dbReference>
<dbReference type="RefSeq" id="WP_243153063.1">
    <property type="nucleotide sequence ID" value="NZ_LSRS01000008.1"/>
</dbReference>
<comment type="caution">
    <text evidence="1">The sequence shown here is derived from an EMBL/GenBank/DDBJ whole genome shotgun (WGS) entry which is preliminary data.</text>
</comment>
<reference evidence="1" key="1">
    <citation type="submission" date="2016-02" db="EMBL/GenBank/DDBJ databases">
        <title>Draft Genome Sequence of Sporotomaculum syntrophicum Strain FB, a Syntrophic Benzoate Degrader.</title>
        <authorList>
            <person name="Nobu M.K."/>
            <person name="Narihiro T."/>
            <person name="Qiu Y.-L."/>
            <person name="Ohashi A."/>
            <person name="Liu W.-T."/>
            <person name="Yuji S."/>
        </authorList>
    </citation>
    <scope>NUCLEOTIDE SEQUENCE</scope>
    <source>
        <strain evidence="1">FB</strain>
    </source>
</reference>
<accession>A0A9D3AXQ9</accession>
<gene>
    <name evidence="1" type="ORF">SPSYN_02820</name>
</gene>
<evidence type="ECO:0000313" key="1">
    <source>
        <dbReference type="EMBL" id="KAF1083908.1"/>
    </source>
</evidence>
<dbReference type="AlphaFoldDB" id="A0A9D3AXQ9"/>